<sequence>MNSMLEAMFHGKPMILIPLFGDQLVNAKNVERIGTGTLIERSSLNKKTFTDAIQRTLGNREILREAAFVASLLAGRAQQYRNDIAQWAKIIIEHGRMNHLLMHSRHMSLIQYYSLDVLAFLASLVVSIAFLLLWLFKCLFSSLRAVKRKRD</sequence>
<dbReference type="Proteomes" id="UP000252519">
    <property type="component" value="Unassembled WGS sequence"/>
</dbReference>
<name>A0A368F2R5_ANCCA</name>
<evidence type="ECO:0000256" key="3">
    <source>
        <dbReference type="ARBA" id="ARBA00022676"/>
    </source>
</evidence>
<evidence type="ECO:0000256" key="6">
    <source>
        <dbReference type="ARBA" id="ARBA00047475"/>
    </source>
</evidence>
<comment type="similarity">
    <text evidence="1">Belongs to the UDP-glycosyltransferase family.</text>
</comment>
<dbReference type="PANTHER" id="PTHR48043:SF145">
    <property type="entry name" value="FI06409P-RELATED"/>
    <property type="match status" value="1"/>
</dbReference>
<evidence type="ECO:0000256" key="5">
    <source>
        <dbReference type="ARBA" id="ARBA00022729"/>
    </source>
</evidence>
<dbReference type="OrthoDB" id="5835829at2759"/>
<dbReference type="GO" id="GO:0015020">
    <property type="term" value="F:glucuronosyltransferase activity"/>
    <property type="evidence" value="ECO:0007669"/>
    <property type="project" value="UniProtKB-EC"/>
</dbReference>
<comment type="catalytic activity">
    <reaction evidence="6">
        <text>glucuronate acceptor + UDP-alpha-D-glucuronate = acceptor beta-D-glucuronoside + UDP + H(+)</text>
        <dbReference type="Rhea" id="RHEA:21032"/>
        <dbReference type="ChEBI" id="CHEBI:15378"/>
        <dbReference type="ChEBI" id="CHEBI:58052"/>
        <dbReference type="ChEBI" id="CHEBI:58223"/>
        <dbReference type="ChEBI" id="CHEBI:132367"/>
        <dbReference type="ChEBI" id="CHEBI:132368"/>
        <dbReference type="EC" id="2.4.1.17"/>
    </reaction>
</comment>
<keyword evidence="3" id="KW-0328">Glycosyltransferase</keyword>
<keyword evidence="5" id="KW-0732">Signal</keyword>
<dbReference type="InterPro" id="IPR002213">
    <property type="entry name" value="UDP_glucos_trans"/>
</dbReference>
<organism evidence="8 9">
    <name type="scientific">Ancylostoma caninum</name>
    <name type="common">Dog hookworm</name>
    <dbReference type="NCBI Taxonomy" id="29170"/>
    <lineage>
        <taxon>Eukaryota</taxon>
        <taxon>Metazoa</taxon>
        <taxon>Ecdysozoa</taxon>
        <taxon>Nematoda</taxon>
        <taxon>Chromadorea</taxon>
        <taxon>Rhabditida</taxon>
        <taxon>Rhabditina</taxon>
        <taxon>Rhabditomorpha</taxon>
        <taxon>Strongyloidea</taxon>
        <taxon>Ancylostomatidae</taxon>
        <taxon>Ancylostomatinae</taxon>
        <taxon>Ancylostoma</taxon>
    </lineage>
</organism>
<proteinExistence type="inferred from homology"/>
<evidence type="ECO:0000256" key="2">
    <source>
        <dbReference type="ARBA" id="ARBA00012544"/>
    </source>
</evidence>
<keyword evidence="7" id="KW-1133">Transmembrane helix</keyword>
<keyword evidence="7" id="KW-0812">Transmembrane</keyword>
<dbReference type="EMBL" id="JOJR01019326">
    <property type="protein sequence ID" value="RCN24497.1"/>
    <property type="molecule type" value="Genomic_DNA"/>
</dbReference>
<dbReference type="Gene3D" id="3.40.50.2000">
    <property type="entry name" value="Glycogen Phosphorylase B"/>
    <property type="match status" value="1"/>
</dbReference>
<dbReference type="AlphaFoldDB" id="A0A368F2R5"/>
<dbReference type="EC" id="2.4.1.17" evidence="2"/>
<gene>
    <name evidence="8" type="ORF">ANCCAN_29805</name>
</gene>
<protein>
    <recommendedName>
        <fullName evidence="2">glucuronosyltransferase</fullName>
        <ecNumber evidence="2">2.4.1.17</ecNumber>
    </recommendedName>
</protein>
<dbReference type="Pfam" id="PF00201">
    <property type="entry name" value="UDPGT"/>
    <property type="match status" value="1"/>
</dbReference>
<comment type="caution">
    <text evidence="8">The sequence shown here is derived from an EMBL/GenBank/DDBJ whole genome shotgun (WGS) entry which is preliminary data.</text>
</comment>
<evidence type="ECO:0000256" key="7">
    <source>
        <dbReference type="SAM" id="Phobius"/>
    </source>
</evidence>
<keyword evidence="9" id="KW-1185">Reference proteome</keyword>
<evidence type="ECO:0000256" key="4">
    <source>
        <dbReference type="ARBA" id="ARBA00022679"/>
    </source>
</evidence>
<reference evidence="8 9" key="1">
    <citation type="submission" date="2014-10" db="EMBL/GenBank/DDBJ databases">
        <title>Draft genome of the hookworm Ancylostoma caninum.</title>
        <authorList>
            <person name="Mitreva M."/>
        </authorList>
    </citation>
    <scope>NUCLEOTIDE SEQUENCE [LARGE SCALE GENOMIC DNA]</scope>
    <source>
        <strain evidence="8 9">Baltimore</strain>
    </source>
</reference>
<evidence type="ECO:0000256" key="1">
    <source>
        <dbReference type="ARBA" id="ARBA00009995"/>
    </source>
</evidence>
<keyword evidence="4" id="KW-0808">Transferase</keyword>
<dbReference type="STRING" id="29170.A0A368F2R5"/>
<feature type="transmembrane region" description="Helical" evidence="7">
    <location>
        <begin position="117"/>
        <end position="140"/>
    </location>
</feature>
<evidence type="ECO:0000313" key="8">
    <source>
        <dbReference type="EMBL" id="RCN24497.1"/>
    </source>
</evidence>
<evidence type="ECO:0000313" key="9">
    <source>
        <dbReference type="Proteomes" id="UP000252519"/>
    </source>
</evidence>
<keyword evidence="7" id="KW-0472">Membrane</keyword>
<dbReference type="InterPro" id="IPR050271">
    <property type="entry name" value="UDP-glycosyltransferase"/>
</dbReference>
<dbReference type="SUPFAM" id="SSF53756">
    <property type="entry name" value="UDP-Glycosyltransferase/glycogen phosphorylase"/>
    <property type="match status" value="1"/>
</dbReference>
<dbReference type="PANTHER" id="PTHR48043">
    <property type="entry name" value="EG:EG0003.4 PROTEIN-RELATED"/>
    <property type="match status" value="1"/>
</dbReference>
<accession>A0A368F2R5</accession>